<dbReference type="SUPFAM" id="SSF46565">
    <property type="entry name" value="Chaperone J-domain"/>
    <property type="match status" value="1"/>
</dbReference>
<evidence type="ECO:0000313" key="2">
    <source>
        <dbReference type="EMBL" id="KAJ5314981.1"/>
    </source>
</evidence>
<feature type="compositionally biased region" description="Pro residues" evidence="1">
    <location>
        <begin position="146"/>
        <end position="157"/>
    </location>
</feature>
<accession>A0A9W9H6X1</accession>
<reference evidence="2" key="1">
    <citation type="submission" date="2022-12" db="EMBL/GenBank/DDBJ databases">
        <authorList>
            <person name="Petersen C."/>
        </authorList>
    </citation>
    <scope>NUCLEOTIDE SEQUENCE</scope>
    <source>
        <strain evidence="2">IBT 21472</strain>
    </source>
</reference>
<dbReference type="PRINTS" id="PR00625">
    <property type="entry name" value="JDOMAIN"/>
</dbReference>
<sequence length="545" mass="61240">MTSANSNTNHYTVLGVDRNATLPEIRSAYKKLALKLHPDKAGDSKETTARFRKVAEAVDILSNPVFRRKHDEILDRSALTDPGLENFWDKFGIRPGYASPATTDDEYWTGRWNANHHRHWSSRPWEAPYAKSRENPYDEHPRRPRPTQPCPAQPREPSPPRKSDIWEEYLNGSRQNGMKYGPNTTNAFPAYNKWQQKPLSKQKFQGIFREEPIPEASKTGVPSRRGAPLQTANSAHSHQRVPDINTEALEAKKKRHIEVLKALVQAHEEKLKQKDLLEINLSTSHHGFGNIHTVPDNDEGNLNPTHTADFQGAEYKCRVHVSVDDPSVQSSAADGEDGLLDEDCGPRPSFPSQGDGSTDGRTDLFNDNRPSLTDEKVFFSSVGFPDSPDSAEFGELVDSAKLTGDDSDGGVPLPAETPVDNADEEPDDKSGDFKSFFPFVPFYRKKLRESNGQYTSNDLYSELEGLVKQAFDNAQRRKEEALSNPNPILSPTPNDVKVCSQVDLWVRRFDRRECKVCNIFKPLYVLECSGCDATACVRCKFQKTA</sequence>
<evidence type="ECO:0000313" key="3">
    <source>
        <dbReference type="Proteomes" id="UP001147746"/>
    </source>
</evidence>
<comment type="caution">
    <text evidence="2">The sequence shown here is derived from an EMBL/GenBank/DDBJ whole genome shotgun (WGS) entry which is preliminary data.</text>
</comment>
<name>A0A9W9H6X1_9EURO</name>
<proteinExistence type="predicted"/>
<feature type="compositionally biased region" description="Basic and acidic residues" evidence="1">
    <location>
        <begin position="358"/>
        <end position="369"/>
    </location>
</feature>
<dbReference type="Gene3D" id="1.10.287.110">
    <property type="entry name" value="DnaJ domain"/>
    <property type="match status" value="1"/>
</dbReference>
<organism evidence="2 3">
    <name type="scientific">Penicillium atrosanguineum</name>
    <dbReference type="NCBI Taxonomy" id="1132637"/>
    <lineage>
        <taxon>Eukaryota</taxon>
        <taxon>Fungi</taxon>
        <taxon>Dikarya</taxon>
        <taxon>Ascomycota</taxon>
        <taxon>Pezizomycotina</taxon>
        <taxon>Eurotiomycetes</taxon>
        <taxon>Eurotiomycetidae</taxon>
        <taxon>Eurotiales</taxon>
        <taxon>Aspergillaceae</taxon>
        <taxon>Penicillium</taxon>
    </lineage>
</organism>
<feature type="compositionally biased region" description="Basic and acidic residues" evidence="1">
    <location>
        <begin position="131"/>
        <end position="141"/>
    </location>
</feature>
<dbReference type="InterPro" id="IPR001623">
    <property type="entry name" value="DnaJ_domain"/>
</dbReference>
<dbReference type="InterPro" id="IPR036869">
    <property type="entry name" value="J_dom_sf"/>
</dbReference>
<feature type="region of interest" description="Disordered" evidence="1">
    <location>
        <begin position="131"/>
        <end position="164"/>
    </location>
</feature>
<dbReference type="Proteomes" id="UP001147746">
    <property type="component" value="Unassembled WGS sequence"/>
</dbReference>
<feature type="region of interest" description="Disordered" evidence="1">
    <location>
        <begin position="327"/>
        <end position="369"/>
    </location>
</feature>
<dbReference type="PROSITE" id="PS50076">
    <property type="entry name" value="DNAJ_2"/>
    <property type="match status" value="1"/>
</dbReference>
<dbReference type="Pfam" id="PF00226">
    <property type="entry name" value="DnaJ"/>
    <property type="match status" value="1"/>
</dbReference>
<keyword evidence="2" id="KW-0346">Stress response</keyword>
<dbReference type="SMART" id="SM00271">
    <property type="entry name" value="DnaJ"/>
    <property type="match status" value="1"/>
</dbReference>
<evidence type="ECO:0000256" key="1">
    <source>
        <dbReference type="SAM" id="MobiDB-lite"/>
    </source>
</evidence>
<feature type="region of interest" description="Disordered" evidence="1">
    <location>
        <begin position="214"/>
        <end position="240"/>
    </location>
</feature>
<dbReference type="InterPro" id="IPR050817">
    <property type="entry name" value="DjlA_DnaK_co-chaperone"/>
</dbReference>
<protein>
    <submittedName>
        <fullName evidence="2">Heat shock protein DnaJ N-terminal</fullName>
    </submittedName>
</protein>
<dbReference type="AlphaFoldDB" id="A0A9W9H6X1"/>
<dbReference type="PANTHER" id="PTHR24074">
    <property type="entry name" value="CO-CHAPERONE PROTEIN DJLA"/>
    <property type="match status" value="1"/>
</dbReference>
<reference evidence="2" key="2">
    <citation type="journal article" date="2023" name="IMA Fungus">
        <title>Comparative genomic study of the Penicillium genus elucidates a diverse pangenome and 15 lateral gene transfer events.</title>
        <authorList>
            <person name="Petersen C."/>
            <person name="Sorensen T."/>
            <person name="Nielsen M.R."/>
            <person name="Sondergaard T.E."/>
            <person name="Sorensen J.L."/>
            <person name="Fitzpatrick D.A."/>
            <person name="Frisvad J.C."/>
            <person name="Nielsen K.L."/>
        </authorList>
    </citation>
    <scope>NUCLEOTIDE SEQUENCE</scope>
    <source>
        <strain evidence="2">IBT 21472</strain>
    </source>
</reference>
<feature type="region of interest" description="Disordered" evidence="1">
    <location>
        <begin position="400"/>
        <end position="430"/>
    </location>
</feature>
<feature type="compositionally biased region" description="Acidic residues" evidence="1">
    <location>
        <begin position="334"/>
        <end position="343"/>
    </location>
</feature>
<dbReference type="CDD" id="cd06257">
    <property type="entry name" value="DnaJ"/>
    <property type="match status" value="1"/>
</dbReference>
<gene>
    <name evidence="2" type="ORF">N7476_005288</name>
</gene>
<dbReference type="EMBL" id="JAPZBO010000005">
    <property type="protein sequence ID" value="KAJ5314981.1"/>
    <property type="molecule type" value="Genomic_DNA"/>
</dbReference>
<keyword evidence="3" id="KW-1185">Reference proteome</keyword>